<keyword evidence="9 14" id="KW-1133">Transmembrane helix</keyword>
<dbReference type="KEGG" id="spu:105436762"/>
<name>A0A7M7HDT5_STRPU</name>
<evidence type="ECO:0000256" key="12">
    <source>
        <dbReference type="ARBA" id="ARBA00023180"/>
    </source>
</evidence>
<dbReference type="SMART" id="SM00365">
    <property type="entry name" value="LRR_SD22"/>
    <property type="match status" value="7"/>
</dbReference>
<dbReference type="RefSeq" id="XP_011660979.2">
    <property type="nucleotide sequence ID" value="XM_011662677.2"/>
</dbReference>
<dbReference type="Gene3D" id="3.40.50.10140">
    <property type="entry name" value="Toll/interleukin-1 receptor homology (TIR) domain"/>
    <property type="match status" value="1"/>
</dbReference>
<proteinExistence type="inferred from homology"/>
<evidence type="ECO:0000256" key="6">
    <source>
        <dbReference type="ARBA" id="ARBA00022729"/>
    </source>
</evidence>
<dbReference type="FunCoup" id="A0A7M7HDT5">
    <property type="interactions" value="622"/>
</dbReference>
<evidence type="ECO:0000256" key="5">
    <source>
        <dbReference type="ARBA" id="ARBA00022692"/>
    </source>
</evidence>
<dbReference type="GO" id="GO:0002224">
    <property type="term" value="P:toll-like receptor signaling pathway"/>
    <property type="evidence" value="ECO:0007669"/>
    <property type="project" value="InterPro"/>
</dbReference>
<evidence type="ECO:0000256" key="3">
    <source>
        <dbReference type="ARBA" id="ARBA00009634"/>
    </source>
</evidence>
<dbReference type="InterPro" id="IPR032675">
    <property type="entry name" value="LRR_dom_sf"/>
</dbReference>
<dbReference type="InterPro" id="IPR031283">
    <property type="entry name" value="AMIGO"/>
</dbReference>
<keyword evidence="7" id="KW-0677">Repeat</keyword>
<comment type="similarity">
    <text evidence="3">Belongs to the Toll-like receptor family.</text>
</comment>
<dbReference type="SUPFAM" id="SSF52058">
    <property type="entry name" value="L domain-like"/>
    <property type="match status" value="2"/>
</dbReference>
<evidence type="ECO:0000313" key="17">
    <source>
        <dbReference type="Proteomes" id="UP000007110"/>
    </source>
</evidence>
<dbReference type="InterPro" id="IPR017241">
    <property type="entry name" value="Toll-like_receptor"/>
</dbReference>
<dbReference type="GO" id="GO:0007155">
    <property type="term" value="P:cell adhesion"/>
    <property type="evidence" value="ECO:0007669"/>
    <property type="project" value="UniProtKB-KW"/>
</dbReference>
<dbReference type="InParanoid" id="A0A7M7HDT5"/>
<evidence type="ECO:0000256" key="11">
    <source>
        <dbReference type="ARBA" id="ARBA00023170"/>
    </source>
</evidence>
<dbReference type="PROSITE" id="PS50104">
    <property type="entry name" value="TIR"/>
    <property type="match status" value="1"/>
</dbReference>
<feature type="transmembrane region" description="Helical" evidence="14">
    <location>
        <begin position="558"/>
        <end position="579"/>
    </location>
</feature>
<dbReference type="GeneID" id="105436762"/>
<keyword evidence="17" id="KW-1185">Reference proteome</keyword>
<dbReference type="Pfam" id="PF13676">
    <property type="entry name" value="TIR_2"/>
    <property type="match status" value="1"/>
</dbReference>
<dbReference type="PANTHER" id="PTHR24368:SF210">
    <property type="entry name" value="SURFACE ANTIGEN BSPA-LIKE"/>
    <property type="match status" value="1"/>
</dbReference>
<evidence type="ECO:0000256" key="10">
    <source>
        <dbReference type="ARBA" id="ARBA00023136"/>
    </source>
</evidence>
<evidence type="ECO:0000256" key="7">
    <source>
        <dbReference type="ARBA" id="ARBA00022737"/>
    </source>
</evidence>
<dbReference type="SMART" id="SM00082">
    <property type="entry name" value="LRRCT"/>
    <property type="match status" value="1"/>
</dbReference>
<evidence type="ECO:0000256" key="13">
    <source>
        <dbReference type="ARBA" id="ARBA00023319"/>
    </source>
</evidence>
<dbReference type="InterPro" id="IPR000483">
    <property type="entry name" value="Cys-rich_flank_reg_C"/>
</dbReference>
<dbReference type="InterPro" id="IPR003591">
    <property type="entry name" value="Leu-rich_rpt_typical-subtyp"/>
</dbReference>
<keyword evidence="4" id="KW-0433">Leucine-rich repeat</keyword>
<dbReference type="PROSITE" id="PS51450">
    <property type="entry name" value="LRR"/>
    <property type="match status" value="2"/>
</dbReference>
<dbReference type="InterPro" id="IPR035897">
    <property type="entry name" value="Toll_tir_struct_dom_sf"/>
</dbReference>
<evidence type="ECO:0000256" key="9">
    <source>
        <dbReference type="ARBA" id="ARBA00022989"/>
    </source>
</evidence>
<dbReference type="PIRSF" id="PIRSF037595">
    <property type="entry name" value="Toll-like_receptor"/>
    <property type="match status" value="1"/>
</dbReference>
<dbReference type="InterPro" id="IPR000157">
    <property type="entry name" value="TIR_dom"/>
</dbReference>
<evidence type="ECO:0000256" key="14">
    <source>
        <dbReference type="SAM" id="Phobius"/>
    </source>
</evidence>
<dbReference type="EnsemblMetazoa" id="XM_011662677">
    <property type="protein sequence ID" value="XP_011660979"/>
    <property type="gene ID" value="LOC105436762"/>
</dbReference>
<keyword evidence="8" id="KW-0130">Cell adhesion</keyword>
<dbReference type="SMART" id="SM00369">
    <property type="entry name" value="LRR_TYP"/>
    <property type="match status" value="10"/>
</dbReference>
<keyword evidence="6" id="KW-0732">Signal</keyword>
<dbReference type="FunFam" id="3.80.10.10:FF:001360">
    <property type="entry name" value="Uncharacterized protein"/>
    <property type="match status" value="1"/>
</dbReference>
<evidence type="ECO:0000256" key="8">
    <source>
        <dbReference type="ARBA" id="ARBA00022889"/>
    </source>
</evidence>
<dbReference type="Pfam" id="PF13855">
    <property type="entry name" value="LRR_8"/>
    <property type="match status" value="4"/>
</dbReference>
<evidence type="ECO:0000256" key="2">
    <source>
        <dbReference type="ARBA" id="ARBA00005670"/>
    </source>
</evidence>
<keyword evidence="13" id="KW-0393">Immunoglobulin domain</keyword>
<dbReference type="Gene3D" id="3.80.10.10">
    <property type="entry name" value="Ribonuclease Inhibitor"/>
    <property type="match status" value="4"/>
</dbReference>
<reference evidence="17" key="1">
    <citation type="submission" date="2015-02" db="EMBL/GenBank/DDBJ databases">
        <title>Genome sequencing for Strongylocentrotus purpuratus.</title>
        <authorList>
            <person name="Murali S."/>
            <person name="Liu Y."/>
            <person name="Vee V."/>
            <person name="English A."/>
            <person name="Wang M."/>
            <person name="Skinner E."/>
            <person name="Han Y."/>
            <person name="Muzny D.M."/>
            <person name="Worley K.C."/>
            <person name="Gibbs R.A."/>
        </authorList>
    </citation>
    <scope>NUCLEOTIDE SEQUENCE</scope>
</reference>
<evidence type="ECO:0000313" key="16">
    <source>
        <dbReference type="EnsemblMetazoa" id="XP_011660979"/>
    </source>
</evidence>
<dbReference type="OrthoDB" id="676979at2759"/>
<reference evidence="16" key="2">
    <citation type="submission" date="2021-01" db="UniProtKB">
        <authorList>
            <consortium name="EnsemblMetazoa"/>
        </authorList>
    </citation>
    <scope>IDENTIFICATION</scope>
</reference>
<dbReference type="SMART" id="SM00255">
    <property type="entry name" value="TIR"/>
    <property type="match status" value="1"/>
</dbReference>
<dbReference type="GO" id="GO:0005886">
    <property type="term" value="C:plasma membrane"/>
    <property type="evidence" value="ECO:0007669"/>
    <property type="project" value="UniProtKB-SubCell"/>
</dbReference>
<protein>
    <recommendedName>
        <fullName evidence="15">TIR domain-containing protein</fullName>
    </recommendedName>
</protein>
<feature type="domain" description="TIR" evidence="15">
    <location>
        <begin position="611"/>
        <end position="753"/>
    </location>
</feature>
<evidence type="ECO:0000256" key="1">
    <source>
        <dbReference type="ARBA" id="ARBA00004251"/>
    </source>
</evidence>
<keyword evidence="10 14" id="KW-0472">Membrane</keyword>
<dbReference type="SUPFAM" id="SSF52200">
    <property type="entry name" value="Toll/Interleukin receptor TIR domain"/>
    <property type="match status" value="1"/>
</dbReference>
<comment type="similarity">
    <text evidence="2">Belongs to the immunoglobulin superfamily. AMIGO family.</text>
</comment>
<keyword evidence="11" id="KW-0675">Receptor</keyword>
<keyword evidence="12" id="KW-0325">Glycoprotein</keyword>
<comment type="subcellular location">
    <subcellularLocation>
        <location evidence="1">Cell membrane</location>
        <topology evidence="1">Single-pass type I membrane protein</topology>
    </subcellularLocation>
</comment>
<evidence type="ECO:0000256" key="4">
    <source>
        <dbReference type="ARBA" id="ARBA00022614"/>
    </source>
</evidence>
<dbReference type="OMA" id="MAMLAYN"/>
<dbReference type="InterPro" id="IPR001611">
    <property type="entry name" value="Leu-rich_rpt"/>
</dbReference>
<dbReference type="GO" id="GO:0004888">
    <property type="term" value="F:transmembrane signaling receptor activity"/>
    <property type="evidence" value="ECO:0007669"/>
    <property type="project" value="InterPro"/>
</dbReference>
<accession>A0A7M7HDT5</accession>
<sequence length="765" mass="87816">MELMRNKIKVLNFDGCSRWHNLKEINLLNNKVEEIHQRDFLPLQNATITFLSLASNKIRNLSKRAFYHLNSVQSLQLPGNHMTSFDIQPFLGMASIRELSICGCGILHLLPLGNASYHNDSYPSIYSLNMGYNLIENVPADSYWGFARLQKLFLTHNKIRTLGNQSLCQLRSLTELDISINKIASLIPHTFACLPSLTKLNVSANLIQTLSPQSFDGMRSIKSIFLSNNIISDLNSHKRLWTHGTLDILDISYNSIKFISEGIFHGLSNLKELNLSFNQVHHFSVTAFEDLQNVQRLYLSNQKNIYLKDTFQQLHTVLLLCISNSLIEISQDSIKQFVNMTHLHELRMEKAQLTGSHLYDVVNNQSLFTGLLALKRLRLKDNYLHSLDSRVFYNLSQLYHLDMTNSRIQVLRPEVFHPLSSLAQLYLSDNKLVEIAGDTFHGLSLLKVLYLQNNSIRGLEATTFAQNPRLKNLFLPGNQISIIKPGTVLPSNISLRLDVSRNPLTCTCSLSWFRQWLDSADINFERADQTLCSGTSLKELANKPILSFNPEDHCGVNIILIVVVSFSGVLVGMMAMLAYNKRWWLNHKLFLLKLAIIGYEEMAEDFNAGNYLHHLNLMFEEAEEEWVNQVMKPALEERLPHLQNIIYGDEDLHLGMYYINALYDAIDNSFKTVLLLSNQSVNDAWTMTKLRMALEHVNDTGLDKVILIFVEDIEDDNMPYLVRLFLSRNKPYMLWTDDEDQQELFWVQFEKSTRANKAINNTIPL</sequence>
<organism evidence="16 17">
    <name type="scientific">Strongylocentrotus purpuratus</name>
    <name type="common">Purple sea urchin</name>
    <dbReference type="NCBI Taxonomy" id="7668"/>
    <lineage>
        <taxon>Eukaryota</taxon>
        <taxon>Metazoa</taxon>
        <taxon>Echinodermata</taxon>
        <taxon>Eleutherozoa</taxon>
        <taxon>Echinozoa</taxon>
        <taxon>Echinoidea</taxon>
        <taxon>Euechinoidea</taxon>
        <taxon>Echinacea</taxon>
        <taxon>Camarodonta</taxon>
        <taxon>Echinidea</taxon>
        <taxon>Strongylocentrotidae</taxon>
        <taxon>Strongylocentrotus</taxon>
    </lineage>
</organism>
<dbReference type="PANTHER" id="PTHR24368">
    <property type="entry name" value="AMPHOTERIN-INDUCED PROTEIN"/>
    <property type="match status" value="1"/>
</dbReference>
<keyword evidence="5 14" id="KW-0812">Transmembrane</keyword>
<dbReference type="AlphaFoldDB" id="A0A7M7HDT5"/>
<evidence type="ECO:0000259" key="15">
    <source>
        <dbReference type="PROSITE" id="PS50104"/>
    </source>
</evidence>
<dbReference type="Proteomes" id="UP000007110">
    <property type="component" value="Unassembled WGS sequence"/>
</dbReference>
<dbReference type="GO" id="GO:0006955">
    <property type="term" value="P:immune response"/>
    <property type="evidence" value="ECO:0007669"/>
    <property type="project" value="InterPro"/>
</dbReference>